<dbReference type="Proteomes" id="UP000807342">
    <property type="component" value="Unassembled WGS sequence"/>
</dbReference>
<dbReference type="AlphaFoldDB" id="A0A9P6C356"/>
<gene>
    <name evidence="1" type="ORF">P691DRAFT_811994</name>
</gene>
<comment type="caution">
    <text evidence="1">The sequence shown here is derived from an EMBL/GenBank/DDBJ whole genome shotgun (WGS) entry which is preliminary data.</text>
</comment>
<proteinExistence type="predicted"/>
<evidence type="ECO:0000313" key="1">
    <source>
        <dbReference type="EMBL" id="KAF9449722.1"/>
    </source>
</evidence>
<organism evidence="1 2">
    <name type="scientific">Macrolepiota fuliginosa MF-IS2</name>
    <dbReference type="NCBI Taxonomy" id="1400762"/>
    <lineage>
        <taxon>Eukaryota</taxon>
        <taxon>Fungi</taxon>
        <taxon>Dikarya</taxon>
        <taxon>Basidiomycota</taxon>
        <taxon>Agaricomycotina</taxon>
        <taxon>Agaricomycetes</taxon>
        <taxon>Agaricomycetidae</taxon>
        <taxon>Agaricales</taxon>
        <taxon>Agaricineae</taxon>
        <taxon>Agaricaceae</taxon>
        <taxon>Macrolepiota</taxon>
    </lineage>
</organism>
<evidence type="ECO:0000313" key="2">
    <source>
        <dbReference type="Proteomes" id="UP000807342"/>
    </source>
</evidence>
<dbReference type="EMBL" id="MU151122">
    <property type="protein sequence ID" value="KAF9449722.1"/>
    <property type="molecule type" value="Genomic_DNA"/>
</dbReference>
<dbReference type="OrthoDB" id="3145912at2759"/>
<reference evidence="1" key="1">
    <citation type="submission" date="2020-11" db="EMBL/GenBank/DDBJ databases">
        <authorList>
            <consortium name="DOE Joint Genome Institute"/>
            <person name="Ahrendt S."/>
            <person name="Riley R."/>
            <person name="Andreopoulos W."/>
            <person name="Labutti K."/>
            <person name="Pangilinan J."/>
            <person name="Ruiz-Duenas F.J."/>
            <person name="Barrasa J.M."/>
            <person name="Sanchez-Garcia M."/>
            <person name="Camarero S."/>
            <person name="Miyauchi S."/>
            <person name="Serrano A."/>
            <person name="Linde D."/>
            <person name="Babiker R."/>
            <person name="Drula E."/>
            <person name="Ayuso-Fernandez I."/>
            <person name="Pacheco R."/>
            <person name="Padilla G."/>
            <person name="Ferreira P."/>
            <person name="Barriuso J."/>
            <person name="Kellner H."/>
            <person name="Castanera R."/>
            <person name="Alfaro M."/>
            <person name="Ramirez L."/>
            <person name="Pisabarro A.G."/>
            <person name="Kuo A."/>
            <person name="Tritt A."/>
            <person name="Lipzen A."/>
            <person name="He G."/>
            <person name="Yan M."/>
            <person name="Ng V."/>
            <person name="Cullen D."/>
            <person name="Martin F."/>
            <person name="Rosso M.-N."/>
            <person name="Henrissat B."/>
            <person name="Hibbett D."/>
            <person name="Martinez A.T."/>
            <person name="Grigoriev I.V."/>
        </authorList>
    </citation>
    <scope>NUCLEOTIDE SEQUENCE</scope>
    <source>
        <strain evidence="1">MF-IS2</strain>
    </source>
</reference>
<protein>
    <submittedName>
        <fullName evidence="1">Uncharacterized protein</fullName>
    </submittedName>
</protein>
<keyword evidence="2" id="KW-1185">Reference proteome</keyword>
<name>A0A9P6C356_9AGAR</name>
<sequence>MPTIAAETFILFSSFPEGIQRLVFEEAFEESHRTAIHFTLVSHEVKSWIEPLIYQCINLSRHTYAKTERRQFRLFASAFREGFKPKDFYTRSVRRVFIDDLQKWNLAAEFLPLCSNLISLACWAQPSAVNEHILESILSPNALPLPALRRLSLYLEILPLSYRSFHHPIFRSLTHLDIDFAPTLSWGGFSSLSNLTCFNLDCIMFCLGEEKRIQNLAAQLEAIVQTIVPNLPPALRCFIILIPSTIIKHFVIDEGEEADVTSYIYAELLMGKHDERIVLGSSGGIPQSLSAYWTARKNFVHYIVPMPHELYAWTYLPRGQNDFWMEAEAIIMSRKQYLRSQNHQTA</sequence>
<accession>A0A9P6C356</accession>